<accession>A0ABP8QL86</accession>
<comment type="caution">
    <text evidence="7">The sequence shown here is derived from an EMBL/GenBank/DDBJ whole genome shotgun (WGS) entry which is preliminary data.</text>
</comment>
<comment type="pathway">
    <text evidence="5">Cofactor biosynthesis; biotin biosynthesis.</text>
</comment>
<sequence>MTIGVTRLGAGPDLVLLHGWGMNRHVWEPILPGLAAHFRLHLLDLPGHGDSSWAGTQPYSLDALVAALLAEAPPQACWLGWSLGGLVATQLAWRHPERVSRLIQVASSPCFVAREGWPGIQPEVLAGFHRQLGLDSARTLERFLAIQAMGSETVKEDARRLKSLLAAAPLPQAAALAGGLALLQQTDQRGIWSELTLPCVRLYGRLDSLVPRAAIPYITALRPESACHLFDKASHAPFLSHPEAFVAQIIQNLG</sequence>
<dbReference type="InterPro" id="IPR000073">
    <property type="entry name" value="AB_hydrolase_1"/>
</dbReference>
<comment type="function">
    <text evidence="5">The physiological role of BioH is to remove the methyl group introduced by BioC when the pimeloyl moiety is complete. It allows to synthesize pimeloyl-ACP via the fatty acid synthetic pathway through the hydrolysis of the ester bonds of pimeloyl-ACP esters.</text>
</comment>
<keyword evidence="2 5" id="KW-0963">Cytoplasm</keyword>
<comment type="subcellular location">
    <subcellularLocation>
        <location evidence="5">Cytoplasm</location>
    </subcellularLocation>
</comment>
<evidence type="ECO:0000313" key="7">
    <source>
        <dbReference type="EMBL" id="GAA4504151.1"/>
    </source>
</evidence>
<dbReference type="InterPro" id="IPR029058">
    <property type="entry name" value="AB_hydrolase_fold"/>
</dbReference>
<feature type="active site" evidence="5">
    <location>
        <position position="235"/>
    </location>
</feature>
<feature type="active site" evidence="5">
    <location>
        <position position="207"/>
    </location>
</feature>
<dbReference type="EMBL" id="BAABFC010000029">
    <property type="protein sequence ID" value="GAA4504151.1"/>
    <property type="molecule type" value="Genomic_DNA"/>
</dbReference>
<proteinExistence type="inferred from homology"/>
<evidence type="ECO:0000256" key="1">
    <source>
        <dbReference type="ARBA" id="ARBA00022487"/>
    </source>
</evidence>
<evidence type="ECO:0000256" key="3">
    <source>
        <dbReference type="ARBA" id="ARBA00022756"/>
    </source>
</evidence>
<evidence type="ECO:0000313" key="8">
    <source>
        <dbReference type="Proteomes" id="UP001501321"/>
    </source>
</evidence>
<keyword evidence="8" id="KW-1185">Reference proteome</keyword>
<dbReference type="PANTHER" id="PTHR43798:SF31">
    <property type="entry name" value="AB HYDROLASE SUPERFAMILY PROTEIN YCLE"/>
    <property type="match status" value="1"/>
</dbReference>
<organism evidence="7 8">
    <name type="scientific">Pseudaeromonas paramecii</name>
    <dbReference type="NCBI Taxonomy" id="2138166"/>
    <lineage>
        <taxon>Bacteria</taxon>
        <taxon>Pseudomonadati</taxon>
        <taxon>Pseudomonadota</taxon>
        <taxon>Gammaproteobacteria</taxon>
        <taxon>Aeromonadales</taxon>
        <taxon>Aeromonadaceae</taxon>
        <taxon>Pseudaeromonas</taxon>
    </lineage>
</organism>
<dbReference type="Proteomes" id="UP001501321">
    <property type="component" value="Unassembled WGS sequence"/>
</dbReference>
<dbReference type="PRINTS" id="PR00111">
    <property type="entry name" value="ABHYDROLASE"/>
</dbReference>
<dbReference type="Gene3D" id="3.40.50.1820">
    <property type="entry name" value="alpha/beta hydrolase"/>
    <property type="match status" value="1"/>
</dbReference>
<comment type="catalytic activity">
    <reaction evidence="5">
        <text>6-carboxyhexanoyl-[ACP] methyl ester + H2O = 6-carboxyhexanoyl-[ACP] + methanol + H(+)</text>
        <dbReference type="Rhea" id="RHEA:42700"/>
        <dbReference type="Rhea" id="RHEA-COMP:9955"/>
        <dbReference type="Rhea" id="RHEA-COMP:10186"/>
        <dbReference type="ChEBI" id="CHEBI:15377"/>
        <dbReference type="ChEBI" id="CHEBI:15378"/>
        <dbReference type="ChEBI" id="CHEBI:17790"/>
        <dbReference type="ChEBI" id="CHEBI:78846"/>
        <dbReference type="ChEBI" id="CHEBI:82735"/>
        <dbReference type="EC" id="3.1.1.85"/>
    </reaction>
</comment>
<dbReference type="SUPFAM" id="SSF53474">
    <property type="entry name" value="alpha/beta-Hydrolases"/>
    <property type="match status" value="1"/>
</dbReference>
<comment type="similarity">
    <text evidence="5">Belongs to the AB hydrolase superfamily. Carboxylesterase BioH family.</text>
</comment>
<protein>
    <recommendedName>
        <fullName evidence="5">Pimeloyl-[acyl-carrier protein] methyl ester esterase</fullName>
        <ecNumber evidence="5">3.1.1.85</ecNumber>
    </recommendedName>
    <alternativeName>
        <fullName evidence="5">Biotin synthesis protein BioH</fullName>
    </alternativeName>
    <alternativeName>
        <fullName evidence="5">Carboxylesterase BioH</fullName>
    </alternativeName>
</protein>
<feature type="binding site" evidence="5">
    <location>
        <begin position="82"/>
        <end position="83"/>
    </location>
    <ligand>
        <name>substrate</name>
    </ligand>
</feature>
<dbReference type="RefSeq" id="WP_345014887.1">
    <property type="nucleotide sequence ID" value="NZ_BAABFC010000029.1"/>
</dbReference>
<keyword evidence="1 5" id="KW-0719">Serine esterase</keyword>
<dbReference type="NCBIfam" id="TIGR01738">
    <property type="entry name" value="bioH"/>
    <property type="match status" value="1"/>
</dbReference>
<feature type="domain" description="AB hydrolase-1" evidence="6">
    <location>
        <begin position="14"/>
        <end position="242"/>
    </location>
</feature>
<dbReference type="InterPro" id="IPR050266">
    <property type="entry name" value="AB_hydrolase_sf"/>
</dbReference>
<gene>
    <name evidence="5 7" type="primary">bioH</name>
    <name evidence="7" type="ORF">GCM10023095_31590</name>
</gene>
<evidence type="ECO:0000256" key="4">
    <source>
        <dbReference type="ARBA" id="ARBA00022801"/>
    </source>
</evidence>
<dbReference type="EC" id="3.1.1.85" evidence="5"/>
<dbReference type="Pfam" id="PF00561">
    <property type="entry name" value="Abhydrolase_1"/>
    <property type="match status" value="1"/>
</dbReference>
<feature type="binding site" evidence="5">
    <location>
        <position position="235"/>
    </location>
    <ligand>
        <name>substrate</name>
    </ligand>
</feature>
<feature type="binding site" evidence="5">
    <location>
        <position position="20"/>
    </location>
    <ligand>
        <name>substrate</name>
    </ligand>
</feature>
<dbReference type="HAMAP" id="MF_01260">
    <property type="entry name" value="Carboxylester"/>
    <property type="match status" value="1"/>
</dbReference>
<dbReference type="InterPro" id="IPR010076">
    <property type="entry name" value="BioH"/>
</dbReference>
<evidence type="ECO:0000259" key="6">
    <source>
        <dbReference type="Pfam" id="PF00561"/>
    </source>
</evidence>
<reference evidence="8" key="1">
    <citation type="journal article" date="2019" name="Int. J. Syst. Evol. Microbiol.">
        <title>The Global Catalogue of Microorganisms (GCM) 10K type strain sequencing project: providing services to taxonomists for standard genome sequencing and annotation.</title>
        <authorList>
            <consortium name="The Broad Institute Genomics Platform"/>
            <consortium name="The Broad Institute Genome Sequencing Center for Infectious Disease"/>
            <person name="Wu L."/>
            <person name="Ma J."/>
        </authorList>
    </citation>
    <scope>NUCLEOTIDE SEQUENCE [LARGE SCALE GENOMIC DNA]</scope>
    <source>
        <strain evidence="8">JCM 32226</strain>
    </source>
</reference>
<dbReference type="PANTHER" id="PTHR43798">
    <property type="entry name" value="MONOACYLGLYCEROL LIPASE"/>
    <property type="match status" value="1"/>
</dbReference>
<evidence type="ECO:0000256" key="2">
    <source>
        <dbReference type="ARBA" id="ARBA00022490"/>
    </source>
</evidence>
<feature type="binding site" evidence="5">
    <location>
        <begin position="143"/>
        <end position="147"/>
    </location>
    <ligand>
        <name>substrate</name>
    </ligand>
</feature>
<comment type="subunit">
    <text evidence="5">Monomer.</text>
</comment>
<name>A0ABP8QL86_9GAMM</name>
<keyword evidence="3 5" id="KW-0093">Biotin biosynthesis</keyword>
<keyword evidence="4 5" id="KW-0378">Hydrolase</keyword>
<feature type="active site" description="Nucleophile" evidence="5">
    <location>
        <position position="82"/>
    </location>
</feature>
<evidence type="ECO:0000256" key="5">
    <source>
        <dbReference type="HAMAP-Rule" id="MF_01260"/>
    </source>
</evidence>